<keyword evidence="2" id="KW-0812">Transmembrane</keyword>
<organism evidence="3 4">
    <name type="scientific">Vitrella brassicaformis (strain CCMP3155)</name>
    <dbReference type="NCBI Taxonomy" id="1169540"/>
    <lineage>
        <taxon>Eukaryota</taxon>
        <taxon>Sar</taxon>
        <taxon>Alveolata</taxon>
        <taxon>Colpodellida</taxon>
        <taxon>Vitrellaceae</taxon>
        <taxon>Vitrella</taxon>
    </lineage>
</organism>
<feature type="region of interest" description="Disordered" evidence="1">
    <location>
        <begin position="301"/>
        <end position="366"/>
    </location>
</feature>
<dbReference type="VEuPathDB" id="CryptoDB:Vbra_14218"/>
<gene>
    <name evidence="3" type="ORF">Vbra_14218</name>
</gene>
<evidence type="ECO:0000256" key="1">
    <source>
        <dbReference type="SAM" id="MobiDB-lite"/>
    </source>
</evidence>
<feature type="region of interest" description="Disordered" evidence="1">
    <location>
        <begin position="166"/>
        <end position="196"/>
    </location>
</feature>
<dbReference type="AlphaFoldDB" id="A0A0G4F0N0"/>
<evidence type="ECO:0000313" key="3">
    <source>
        <dbReference type="EMBL" id="CEM05283.1"/>
    </source>
</evidence>
<keyword evidence="2" id="KW-1133">Transmembrane helix</keyword>
<protein>
    <recommendedName>
        <fullName evidence="5">Chitin-binding type-4 domain-containing protein</fullName>
    </recommendedName>
</protein>
<keyword evidence="2" id="KW-0472">Membrane</keyword>
<feature type="transmembrane region" description="Helical" evidence="2">
    <location>
        <begin position="253"/>
        <end position="274"/>
    </location>
</feature>
<reference evidence="3 4" key="1">
    <citation type="submission" date="2014-11" db="EMBL/GenBank/DDBJ databases">
        <authorList>
            <person name="Zhu J."/>
            <person name="Qi W."/>
            <person name="Song R."/>
        </authorList>
    </citation>
    <scope>NUCLEOTIDE SEQUENCE [LARGE SCALE GENOMIC DNA]</scope>
</reference>
<evidence type="ECO:0008006" key="5">
    <source>
        <dbReference type="Google" id="ProtNLM"/>
    </source>
</evidence>
<feature type="compositionally biased region" description="Gly residues" evidence="1">
    <location>
        <begin position="181"/>
        <end position="192"/>
    </location>
</feature>
<accession>A0A0G4F0N0</accession>
<feature type="compositionally biased region" description="Low complexity" evidence="1">
    <location>
        <begin position="322"/>
        <end position="337"/>
    </location>
</feature>
<dbReference type="InParanoid" id="A0A0G4F0N0"/>
<feature type="compositionally biased region" description="Basic and acidic residues" evidence="1">
    <location>
        <begin position="348"/>
        <end position="366"/>
    </location>
</feature>
<dbReference type="EMBL" id="CDMY01000356">
    <property type="protein sequence ID" value="CEM05283.1"/>
    <property type="molecule type" value="Genomic_DNA"/>
</dbReference>
<proteinExistence type="predicted"/>
<name>A0A0G4F0N0_VITBC</name>
<dbReference type="Proteomes" id="UP000041254">
    <property type="component" value="Unassembled WGS sequence"/>
</dbReference>
<keyword evidence="4" id="KW-1185">Reference proteome</keyword>
<sequence>MANNRIQYGRLDEPLPRSFAAVSERSHQPPCGGYDAGPSHGSYAAGNHLLVRYHIAKPLRGRCRIALTPGLSTAPVFDMKEHWLVPLDAATRAPLDIDEQYTFRCANTTGSHTVAVALPSVDCPSCTFQLKWQPPPLSATQRPLVSRNQTYMASARYRYPPPPLPPLIPGSSSVTKQPGAAGDGESGNGDVGGSRRSDRSAFYVCADVALVGEECPEACGRFEYCYDGVCRCDSECQRLQRLTGGPLPFGSELYVVATVIAVVLLFLLVALCYWGTEQRGFQRLLAKIRYQSYRRGVSVLPSIISPPQPHGDPASPLDPPSRRSSPIGPSLPGGLSLQQAFTFLSRGQRRDEAAGDAEGQHEGVSR</sequence>
<evidence type="ECO:0000313" key="4">
    <source>
        <dbReference type="Proteomes" id="UP000041254"/>
    </source>
</evidence>
<evidence type="ECO:0000256" key="2">
    <source>
        <dbReference type="SAM" id="Phobius"/>
    </source>
</evidence>